<dbReference type="PANTHER" id="PTHR30250:SF11">
    <property type="entry name" value="O-ANTIGEN TRANSPORTER-RELATED"/>
    <property type="match status" value="1"/>
</dbReference>
<feature type="transmembrane region" description="Helical" evidence="6">
    <location>
        <begin position="45"/>
        <end position="62"/>
    </location>
</feature>
<keyword evidence="4 6" id="KW-1133">Transmembrane helix</keyword>
<feature type="transmembrane region" description="Helical" evidence="6">
    <location>
        <begin position="83"/>
        <end position="109"/>
    </location>
</feature>
<dbReference type="InterPro" id="IPR050833">
    <property type="entry name" value="Poly_Biosynth_Transport"/>
</dbReference>
<dbReference type="Pfam" id="PF01943">
    <property type="entry name" value="Polysacc_synt"/>
    <property type="match status" value="1"/>
</dbReference>
<comment type="caution">
    <text evidence="7">The sequence shown here is derived from an EMBL/GenBank/DDBJ whole genome shotgun (WGS) entry which is preliminary data.</text>
</comment>
<feature type="transmembrane region" description="Helical" evidence="6">
    <location>
        <begin position="413"/>
        <end position="431"/>
    </location>
</feature>
<evidence type="ECO:0000256" key="5">
    <source>
        <dbReference type="ARBA" id="ARBA00023136"/>
    </source>
</evidence>
<dbReference type="Proteomes" id="UP001243286">
    <property type="component" value="Unassembled WGS sequence"/>
</dbReference>
<evidence type="ECO:0000256" key="1">
    <source>
        <dbReference type="ARBA" id="ARBA00004651"/>
    </source>
</evidence>
<accession>A0ABT6R5P3</accession>
<evidence type="ECO:0000313" key="7">
    <source>
        <dbReference type="EMBL" id="MDI3236271.1"/>
    </source>
</evidence>
<feature type="transmembrane region" description="Helical" evidence="6">
    <location>
        <begin position="292"/>
        <end position="311"/>
    </location>
</feature>
<feature type="transmembrane region" description="Helical" evidence="6">
    <location>
        <begin position="148"/>
        <end position="167"/>
    </location>
</feature>
<dbReference type="EMBL" id="JASBQV010000034">
    <property type="protein sequence ID" value="MDI3236271.1"/>
    <property type="molecule type" value="Genomic_DNA"/>
</dbReference>
<evidence type="ECO:0000313" key="8">
    <source>
        <dbReference type="Proteomes" id="UP001243286"/>
    </source>
</evidence>
<reference evidence="7 8" key="1">
    <citation type="submission" date="2023-04" db="EMBL/GenBank/DDBJ databases">
        <title>Antarctic isolates genomes.</title>
        <authorList>
            <person name="Dimov S.G."/>
        </authorList>
    </citation>
    <scope>NUCLEOTIDE SEQUENCE [LARGE SCALE GENOMIC DNA]</scope>
    <source>
        <strain evidence="7 8">AL19</strain>
    </source>
</reference>
<evidence type="ECO:0000256" key="6">
    <source>
        <dbReference type="SAM" id="Phobius"/>
    </source>
</evidence>
<keyword evidence="8" id="KW-1185">Reference proteome</keyword>
<feature type="transmembrane region" description="Helical" evidence="6">
    <location>
        <begin position="355"/>
        <end position="375"/>
    </location>
</feature>
<keyword evidence="3 6" id="KW-0812">Transmembrane</keyword>
<name>A0ABT6R5P3_9BACL</name>
<keyword evidence="5 6" id="KW-0472">Membrane</keyword>
<feature type="transmembrane region" description="Helical" evidence="6">
    <location>
        <begin position="12"/>
        <end position="33"/>
    </location>
</feature>
<evidence type="ECO:0000256" key="4">
    <source>
        <dbReference type="ARBA" id="ARBA00022989"/>
    </source>
</evidence>
<feature type="transmembrane region" description="Helical" evidence="6">
    <location>
        <begin position="381"/>
        <end position="401"/>
    </location>
</feature>
<evidence type="ECO:0000256" key="3">
    <source>
        <dbReference type="ARBA" id="ARBA00022692"/>
    </source>
</evidence>
<comment type="subcellular location">
    <subcellularLocation>
        <location evidence="1">Cell membrane</location>
        <topology evidence="1">Multi-pass membrane protein</topology>
    </subcellularLocation>
</comment>
<keyword evidence="2" id="KW-1003">Cell membrane</keyword>
<feature type="transmembrane region" description="Helical" evidence="6">
    <location>
        <begin position="173"/>
        <end position="191"/>
    </location>
</feature>
<feature type="transmembrane region" description="Helical" evidence="6">
    <location>
        <begin position="323"/>
        <end position="343"/>
    </location>
</feature>
<proteinExistence type="predicted"/>
<gene>
    <name evidence="7" type="ORF">QK289_14755</name>
</gene>
<feature type="transmembrane region" description="Helical" evidence="6">
    <location>
        <begin position="115"/>
        <end position="136"/>
    </location>
</feature>
<organism evidence="7 8">
    <name type="scientific">Exiguobacterium antarcticum</name>
    <dbReference type="NCBI Taxonomy" id="132920"/>
    <lineage>
        <taxon>Bacteria</taxon>
        <taxon>Bacillati</taxon>
        <taxon>Bacillota</taxon>
        <taxon>Bacilli</taxon>
        <taxon>Bacillales</taxon>
        <taxon>Bacillales Family XII. Incertae Sedis</taxon>
        <taxon>Exiguobacterium</taxon>
    </lineage>
</organism>
<dbReference type="PANTHER" id="PTHR30250">
    <property type="entry name" value="PST FAMILY PREDICTED COLANIC ACID TRANSPORTER"/>
    <property type="match status" value="1"/>
</dbReference>
<protein>
    <submittedName>
        <fullName evidence="7">Oligosaccharide flippase family protein</fullName>
    </submittedName>
</protein>
<feature type="transmembrane region" description="Helical" evidence="6">
    <location>
        <begin position="437"/>
        <end position="461"/>
    </location>
</feature>
<dbReference type="InterPro" id="IPR002797">
    <property type="entry name" value="Polysacc_synth"/>
</dbReference>
<evidence type="ECO:0000256" key="2">
    <source>
        <dbReference type="ARBA" id="ARBA00022475"/>
    </source>
</evidence>
<dbReference type="RefSeq" id="WP_282357275.1">
    <property type="nucleotide sequence ID" value="NZ_JASBQV010000034.1"/>
</dbReference>
<sequence>MSKQNSFLKKLLSNTFLFAIGSFSTRILIFLLVPLYARTLETKEYGVIDLITVTVSLLLPIFGLNIHEAVLRFLLSKKEDSKIILGIGFQVTIIGFIIVCLFSPLILGFLNLGSYYGFFVLSYLITSLKNLLLYYARGLEKIKLIIKLSILDTIMLLGCNLILLYVYRLGIEGYYISLLVSGTIITILYTISLKIDLTYFFKRKDSNIRKNMFKYSLPMVPNSLSWWVSNTSDKYILNYFSGVSTTGLYSMAYKVPSLLNTITSIFMQAWQISSVEEFENGRTESFSKVYKTLFSINILVCSALIIFAKPISSIMFGETFKEAFYFVPILLVAYFFNGLASYLGTIYTSAMVTSFLFYSTAYGGILNIILNIYLIPNYGAYGASFATLSSYMLIWIVRLYNSKKIVKISWNKLIDSVQIVILICLALLVSFSSISRYIYLFVYLLLLFLNKKMFIDFYNLFSKLLSKKRNR</sequence>